<protein>
    <submittedName>
        <fullName evidence="6">APA family basic amino acid/polyamine antiporter</fullName>
    </submittedName>
</protein>
<keyword evidence="4 5" id="KW-0472">Membrane</keyword>
<proteinExistence type="predicted"/>
<evidence type="ECO:0000256" key="4">
    <source>
        <dbReference type="ARBA" id="ARBA00023136"/>
    </source>
</evidence>
<feature type="transmembrane region" description="Helical" evidence="5">
    <location>
        <begin position="40"/>
        <end position="65"/>
    </location>
</feature>
<feature type="transmembrane region" description="Helical" evidence="5">
    <location>
        <begin position="353"/>
        <end position="372"/>
    </location>
</feature>
<reference evidence="6 7" key="1">
    <citation type="submission" date="2020-08" db="EMBL/GenBank/DDBJ databases">
        <title>Genomic Encyclopedia of Type Strains, Phase IV (KMG-V): Genome sequencing to study the core and pangenomes of soil and plant-associated prokaryotes.</title>
        <authorList>
            <person name="Whitman W."/>
        </authorList>
    </citation>
    <scope>NUCLEOTIDE SEQUENCE [LARGE SCALE GENOMIC DNA]</scope>
    <source>
        <strain evidence="6 7">M8US30</strain>
    </source>
</reference>
<feature type="transmembrane region" description="Helical" evidence="5">
    <location>
        <begin position="125"/>
        <end position="142"/>
    </location>
</feature>
<feature type="transmembrane region" description="Helical" evidence="5">
    <location>
        <begin position="231"/>
        <end position="253"/>
    </location>
</feature>
<dbReference type="Gene3D" id="1.20.1740.10">
    <property type="entry name" value="Amino acid/polyamine transporter I"/>
    <property type="match status" value="1"/>
</dbReference>
<dbReference type="PANTHER" id="PTHR11785">
    <property type="entry name" value="AMINO ACID TRANSPORTER"/>
    <property type="match status" value="1"/>
</dbReference>
<dbReference type="PANTHER" id="PTHR11785:SF512">
    <property type="entry name" value="SOBREMESA, ISOFORM B"/>
    <property type="match status" value="1"/>
</dbReference>
<dbReference type="GO" id="GO:0016020">
    <property type="term" value="C:membrane"/>
    <property type="evidence" value="ECO:0007669"/>
    <property type="project" value="UniProtKB-SubCell"/>
</dbReference>
<dbReference type="AlphaFoldDB" id="A0A7W8J6T4"/>
<dbReference type="EMBL" id="JACHDZ010000001">
    <property type="protein sequence ID" value="MBB5342621.1"/>
    <property type="molecule type" value="Genomic_DNA"/>
</dbReference>
<dbReference type="Pfam" id="PF13520">
    <property type="entry name" value="AA_permease_2"/>
    <property type="match status" value="1"/>
</dbReference>
<evidence type="ECO:0000256" key="2">
    <source>
        <dbReference type="ARBA" id="ARBA00022692"/>
    </source>
</evidence>
<organism evidence="6 7">
    <name type="scientific">Tunturiibacter lichenicola</name>
    <dbReference type="NCBI Taxonomy" id="2051959"/>
    <lineage>
        <taxon>Bacteria</taxon>
        <taxon>Pseudomonadati</taxon>
        <taxon>Acidobacteriota</taxon>
        <taxon>Terriglobia</taxon>
        <taxon>Terriglobales</taxon>
        <taxon>Acidobacteriaceae</taxon>
        <taxon>Tunturiibacter</taxon>
    </lineage>
</organism>
<feature type="transmembrane region" description="Helical" evidence="5">
    <location>
        <begin position="86"/>
        <end position="113"/>
    </location>
</feature>
<feature type="transmembrane region" description="Helical" evidence="5">
    <location>
        <begin position="379"/>
        <end position="399"/>
    </location>
</feature>
<accession>A0A7W8J6T4</accession>
<evidence type="ECO:0000256" key="1">
    <source>
        <dbReference type="ARBA" id="ARBA00004141"/>
    </source>
</evidence>
<feature type="transmembrane region" description="Helical" evidence="5">
    <location>
        <begin position="326"/>
        <end position="347"/>
    </location>
</feature>
<evidence type="ECO:0000313" key="6">
    <source>
        <dbReference type="EMBL" id="MBB5342621.1"/>
    </source>
</evidence>
<keyword evidence="2 5" id="KW-0812">Transmembrane</keyword>
<sequence length="441" mass="47039">MEQRRQMGLAAALSVVTGESIALGIFLTPAAMARSLGSPLLLASVWCGMGLITLCGALCYSELAINYPLTGGEYIYLRQGYGTRLAFLYGWMSAAVMDPGLAAALAVGAAPYVLSLFGLPPRTQIVIPALILIGLALLNYVGTRLSRRVMTTANLLKIAVLICLVLWAWISGHATVAHLLPLAQRRPGSEPLFAAIAGATISAFFSFGGWWEAGKIAGEVRNPSRNMPLAFTGGVLLVTAIYLLVSASFLMVVPLEKIVSNTAFVAQFGEALFGTTGGKVLSACVLLSVLGGLMALTMSAPRVYYAMAKDGAFFAPFGRLHPRFGTPANAVLLQTALALLVLTFGAFNRILSFIIFSAVCFLALSVTTLFRMPQPVRRWWFPTAPIVFLLGCAVINLMILMHDPIPALVGLVIVLCGDPVRRLFFSKTSVEANPLPQQIPS</sequence>
<feature type="transmembrane region" description="Helical" evidence="5">
    <location>
        <begin position="280"/>
        <end position="305"/>
    </location>
</feature>
<dbReference type="InterPro" id="IPR002293">
    <property type="entry name" value="AA/rel_permease1"/>
</dbReference>
<name>A0A7W8J6T4_9BACT</name>
<gene>
    <name evidence="6" type="ORF">HDF10_000571</name>
</gene>
<dbReference type="Proteomes" id="UP000569092">
    <property type="component" value="Unassembled WGS sequence"/>
</dbReference>
<dbReference type="GO" id="GO:0015179">
    <property type="term" value="F:L-amino acid transmembrane transporter activity"/>
    <property type="evidence" value="ECO:0007669"/>
    <property type="project" value="TreeGrafter"/>
</dbReference>
<feature type="transmembrane region" description="Helical" evidence="5">
    <location>
        <begin position="192"/>
        <end position="211"/>
    </location>
</feature>
<evidence type="ECO:0000256" key="5">
    <source>
        <dbReference type="SAM" id="Phobius"/>
    </source>
</evidence>
<comment type="subcellular location">
    <subcellularLocation>
        <location evidence="1">Membrane</location>
        <topology evidence="1">Multi-pass membrane protein</topology>
    </subcellularLocation>
</comment>
<keyword evidence="3 5" id="KW-1133">Transmembrane helix</keyword>
<feature type="transmembrane region" description="Helical" evidence="5">
    <location>
        <begin position="154"/>
        <end position="172"/>
    </location>
</feature>
<evidence type="ECO:0000256" key="3">
    <source>
        <dbReference type="ARBA" id="ARBA00022989"/>
    </source>
</evidence>
<evidence type="ECO:0000313" key="7">
    <source>
        <dbReference type="Proteomes" id="UP000569092"/>
    </source>
</evidence>
<dbReference type="PIRSF" id="PIRSF006060">
    <property type="entry name" value="AA_transporter"/>
    <property type="match status" value="1"/>
</dbReference>
<comment type="caution">
    <text evidence="6">The sequence shown here is derived from an EMBL/GenBank/DDBJ whole genome shotgun (WGS) entry which is preliminary data.</text>
</comment>
<dbReference type="InterPro" id="IPR050598">
    <property type="entry name" value="AminoAcid_Transporter"/>
</dbReference>